<dbReference type="GO" id="GO:0004190">
    <property type="term" value="F:aspartic-type endopeptidase activity"/>
    <property type="evidence" value="ECO:0007669"/>
    <property type="project" value="UniProtKB-KW"/>
</dbReference>
<dbReference type="InterPro" id="IPR013103">
    <property type="entry name" value="RVT_2"/>
</dbReference>
<feature type="domain" description="Retrovirus-related Pol polyprotein from transposon TNT 1-94-like beta-barrel" evidence="5">
    <location>
        <begin position="45"/>
        <end position="116"/>
    </location>
</feature>
<dbReference type="InterPro" id="IPR043502">
    <property type="entry name" value="DNA/RNA_pol_sf"/>
</dbReference>
<dbReference type="EMBL" id="BKCJ010004048">
    <property type="protein sequence ID" value="GEU58714.1"/>
    <property type="molecule type" value="Genomic_DNA"/>
</dbReference>
<feature type="domain" description="Retroviral polymerase SH3-like" evidence="6">
    <location>
        <begin position="259"/>
        <end position="314"/>
    </location>
</feature>
<dbReference type="Pfam" id="PF25597">
    <property type="entry name" value="SH3_retrovirus"/>
    <property type="match status" value="1"/>
</dbReference>
<dbReference type="AlphaFoldDB" id="A0A6L2LEQ1"/>
<dbReference type="InterPro" id="IPR054722">
    <property type="entry name" value="PolX-like_BBD"/>
</dbReference>
<keyword evidence="1" id="KW-0645">Protease</keyword>
<dbReference type="Pfam" id="PF13976">
    <property type="entry name" value="gag_pre-integrs"/>
    <property type="match status" value="1"/>
</dbReference>
<evidence type="ECO:0000259" key="6">
    <source>
        <dbReference type="Pfam" id="PF25597"/>
    </source>
</evidence>
<feature type="compositionally biased region" description="Basic residues" evidence="2">
    <location>
        <begin position="663"/>
        <end position="672"/>
    </location>
</feature>
<dbReference type="InterPro" id="IPR025724">
    <property type="entry name" value="GAG-pre-integrase_dom"/>
</dbReference>
<dbReference type="InterPro" id="IPR057670">
    <property type="entry name" value="SH3_retrovirus"/>
</dbReference>
<evidence type="ECO:0000256" key="1">
    <source>
        <dbReference type="ARBA" id="ARBA00022750"/>
    </source>
</evidence>
<feature type="domain" description="Reverse transcriptase Ty1/copia-type" evidence="3">
    <location>
        <begin position="390"/>
        <end position="522"/>
    </location>
</feature>
<reference evidence="7" key="1">
    <citation type="journal article" date="2019" name="Sci. Rep.">
        <title>Draft genome of Tanacetum cinerariifolium, the natural source of mosquito coil.</title>
        <authorList>
            <person name="Yamashiro T."/>
            <person name="Shiraishi A."/>
            <person name="Satake H."/>
            <person name="Nakayama K."/>
        </authorList>
    </citation>
    <scope>NUCLEOTIDE SEQUENCE</scope>
</reference>
<evidence type="ECO:0000259" key="4">
    <source>
        <dbReference type="Pfam" id="PF13976"/>
    </source>
</evidence>
<protein>
    <submittedName>
        <fullName evidence="7">Ribonuclease H-like domain-containing protein</fullName>
    </submittedName>
</protein>
<feature type="region of interest" description="Disordered" evidence="2">
    <location>
        <begin position="642"/>
        <end position="701"/>
    </location>
</feature>
<name>A0A6L2LEQ1_TANCI</name>
<dbReference type="Pfam" id="PF22936">
    <property type="entry name" value="Pol_BBD"/>
    <property type="match status" value="1"/>
</dbReference>
<gene>
    <name evidence="7" type="ORF">Tci_030692</name>
</gene>
<keyword evidence="1" id="KW-0064">Aspartyl protease</keyword>
<feature type="domain" description="GAG-pre-integrase" evidence="4">
    <location>
        <begin position="167"/>
        <end position="205"/>
    </location>
</feature>
<evidence type="ECO:0000256" key="2">
    <source>
        <dbReference type="SAM" id="MobiDB-lite"/>
    </source>
</evidence>
<organism evidence="7">
    <name type="scientific">Tanacetum cinerariifolium</name>
    <name type="common">Dalmatian daisy</name>
    <name type="synonym">Chrysanthemum cinerariifolium</name>
    <dbReference type="NCBI Taxonomy" id="118510"/>
    <lineage>
        <taxon>Eukaryota</taxon>
        <taxon>Viridiplantae</taxon>
        <taxon>Streptophyta</taxon>
        <taxon>Embryophyta</taxon>
        <taxon>Tracheophyta</taxon>
        <taxon>Spermatophyta</taxon>
        <taxon>Magnoliopsida</taxon>
        <taxon>eudicotyledons</taxon>
        <taxon>Gunneridae</taxon>
        <taxon>Pentapetalae</taxon>
        <taxon>asterids</taxon>
        <taxon>campanulids</taxon>
        <taxon>Asterales</taxon>
        <taxon>Asteraceae</taxon>
        <taxon>Asteroideae</taxon>
        <taxon>Anthemideae</taxon>
        <taxon>Anthemidinae</taxon>
        <taxon>Tanacetum</taxon>
    </lineage>
</organism>
<comment type="caution">
    <text evidence="7">The sequence shown here is derived from an EMBL/GenBank/DDBJ whole genome shotgun (WGS) entry which is preliminary data.</text>
</comment>
<dbReference type="SUPFAM" id="SSF56672">
    <property type="entry name" value="DNA/RNA polymerases"/>
    <property type="match status" value="1"/>
</dbReference>
<sequence>MVNTVRVKDITARERAVVSENIRREANAVKASVNPQQKEYKEKEVIDSGCSRHMTGNKCYLTDYEDYDGGFVSFGDGKGRISGKGKIKTRTLDFDYVYFCKELKYNLFSVSQMCDKKNNVLFTDTECLVLSSNFKLFDESQVLLRVPRKDNIYNVNLKSVVPTGGLTCLFAKATIDESNLWHRRLGHINYKTMNNLVRENLGLNGNSVLLGNGVAKRKNKTLIEATRTMALVIKPHNKTPYEFIRGRPPLTDFIKPFRCPVTILNTRDSLGKFDEKADDGFFVGYYVVSKAMRVFNKRTMIVKETLNIRFLENAPNMKGNGPDWLFDIYSLIISMNYEPVFAGKKTNGIAGTKDNIVVGPKDRTVDAAKKATKVDESRVSDNGGQGDQVTRIAMIEAIRLFLAYASFKDIIVYQMDVKSGFLYEKIEEKVYVCQPPGFKDPDFPDKVYKIEKALYGLHQAPRAWYETLSTYLMDNGFHRGQIDKTLFIKRHKDDILLVQVYVDDIIFGSTKKEMIYGKKVIVNEASIRRDLRLDDAEERIQQHCGFCNHSLANNQKFNFSKYILENMMKNLEARVKFYMFPRFVHVFINNELDDVSHHKGIFFNPFLTKNVFANMKKVGTGFSRVITSLFETMMVQAPEEVGDIPTDTQDIPILTRPSYSQPQRKHKPRRKQRETTEDPQTDPQAEERVHIPSHDPLPSSEDRLQLNKLMDIYTKLSNRVLSLEQTKTNQAFKIKKLKKRVKKLEGKKKKRTHGLKRLYKVGLSARVESFKDEEDLGAQEDASKQGRIADIDANDDLFLIDETAQD</sequence>
<evidence type="ECO:0000259" key="5">
    <source>
        <dbReference type="Pfam" id="PF22936"/>
    </source>
</evidence>
<dbReference type="Pfam" id="PF07727">
    <property type="entry name" value="RVT_2"/>
    <property type="match status" value="1"/>
</dbReference>
<accession>A0A6L2LEQ1</accession>
<proteinExistence type="predicted"/>
<evidence type="ECO:0000259" key="3">
    <source>
        <dbReference type="Pfam" id="PF07727"/>
    </source>
</evidence>
<keyword evidence="1" id="KW-0378">Hydrolase</keyword>
<evidence type="ECO:0000313" key="7">
    <source>
        <dbReference type="EMBL" id="GEU58714.1"/>
    </source>
</evidence>